<evidence type="ECO:0000259" key="1">
    <source>
        <dbReference type="Pfam" id="PF12708"/>
    </source>
</evidence>
<proteinExistence type="predicted"/>
<organism evidence="2 3">
    <name type="scientific">Paenibacillus hemerocallicola</name>
    <dbReference type="NCBI Taxonomy" id="1172614"/>
    <lineage>
        <taxon>Bacteria</taxon>
        <taxon>Bacillati</taxon>
        <taxon>Bacillota</taxon>
        <taxon>Bacilli</taxon>
        <taxon>Bacillales</taxon>
        <taxon>Paenibacillaceae</taxon>
        <taxon>Paenibacillus</taxon>
    </lineage>
</organism>
<comment type="caution">
    <text evidence="2">The sequence shown here is derived from an EMBL/GenBank/DDBJ whole genome shotgun (WGS) entry which is preliminary data.</text>
</comment>
<dbReference type="EMBL" id="VDCQ01000009">
    <property type="protein sequence ID" value="TNJ66720.1"/>
    <property type="molecule type" value="Genomic_DNA"/>
</dbReference>
<name>A0A5C4TE02_9BACL</name>
<dbReference type="InterPro" id="IPR024535">
    <property type="entry name" value="RHGA/B-epi-like_pectate_lyase"/>
</dbReference>
<dbReference type="InterPro" id="IPR012334">
    <property type="entry name" value="Pectin_lyas_fold"/>
</dbReference>
<keyword evidence="3" id="KW-1185">Reference proteome</keyword>
<evidence type="ECO:0000313" key="2">
    <source>
        <dbReference type="EMBL" id="TNJ66720.1"/>
    </source>
</evidence>
<gene>
    <name evidence="2" type="ORF">FE784_09140</name>
</gene>
<dbReference type="Gene3D" id="2.160.20.10">
    <property type="entry name" value="Single-stranded right-handed beta-helix, Pectin lyase-like"/>
    <property type="match status" value="1"/>
</dbReference>
<dbReference type="Proteomes" id="UP000307943">
    <property type="component" value="Unassembled WGS sequence"/>
</dbReference>
<evidence type="ECO:0000313" key="3">
    <source>
        <dbReference type="Proteomes" id="UP000307943"/>
    </source>
</evidence>
<accession>A0A5C4TE02</accession>
<dbReference type="OrthoDB" id="6502305at2"/>
<dbReference type="RefSeq" id="WP_139601880.1">
    <property type="nucleotide sequence ID" value="NZ_VDCQ01000009.1"/>
</dbReference>
<dbReference type="AlphaFoldDB" id="A0A5C4TE02"/>
<sequence>MAMPWEVNILDYGAVGDGSVDDTNAFRLALSSGAGSIRVPTGYYKITSKLYIPEFVTMRGIGRMSKILKGFNGDMIEMGTDSKLIEIELDGKGATFSGRGVIINSGHNQKIMDCTIVNTMSYCVEYTTSSAGIISTIEDSLLYTISRTFPAVKYPDNEANGDRKLISVDCGGGVLADFAGCSTILVAHCNTIGVVFRPASKKVSLVGNRIAGGTAGLNVEVHGINHAIVGNISATPIIVKSDTSGSSVVGNSATIIDETGGTNNIDIKQKGVSVIDNYGMIHSDSSLLQVGAGGKSPDAASISFGDGTGWKLNVGTKRNGAFAAKFSFYDKGCLYFEPMKDFHAANGTLFVDSADNKLKFKDAAGAVRNLY</sequence>
<reference evidence="2 3" key="1">
    <citation type="submission" date="2019-05" db="EMBL/GenBank/DDBJ databases">
        <title>We sequenced the genome of Paenibacillus hemerocallicola KCTC 33185 for further insight into its adaptation and study the phylogeny of Paenibacillus.</title>
        <authorList>
            <person name="Narsing Rao M.P."/>
        </authorList>
    </citation>
    <scope>NUCLEOTIDE SEQUENCE [LARGE SCALE GENOMIC DNA]</scope>
    <source>
        <strain evidence="2 3">KCTC 33185</strain>
    </source>
</reference>
<dbReference type="Pfam" id="PF12708">
    <property type="entry name" value="Pect-lyase_RHGA_epim"/>
    <property type="match status" value="1"/>
</dbReference>
<feature type="domain" description="Rhamnogalacturonase A/B/Epimerase-like pectate lyase" evidence="1">
    <location>
        <begin position="7"/>
        <end position="131"/>
    </location>
</feature>
<dbReference type="SUPFAM" id="SSF51126">
    <property type="entry name" value="Pectin lyase-like"/>
    <property type="match status" value="1"/>
</dbReference>
<dbReference type="InterPro" id="IPR011050">
    <property type="entry name" value="Pectin_lyase_fold/virulence"/>
</dbReference>
<protein>
    <recommendedName>
        <fullName evidence="1">Rhamnogalacturonase A/B/Epimerase-like pectate lyase domain-containing protein</fullName>
    </recommendedName>
</protein>